<sequence>MSRLELPGFYYDETRHRYFRIIQGGGDSGVSQHHYTSSTIQQKNREQELVKKSEIQMNVQLPIEILAEQYFDHIVESGITDMELHYKYLMFSKELPPTEDRARPNSDIYYFGRHFSQRVKIQSLGNSQREEFLHIPERSSVVGFVKANCKWYIFCDNYKSVASVSNLSDLSDPQATPYYEYNADSNLGFAGPLPTNAITSLSHPMNAFVGRINPLVATTRNGQVFSSRLLWTRNNWTLITQDDAVSSHPISFVPLHSFLICVKNKHFIFHVVQKGPRYRILSHCGDSMTAVKSFSHEPTSIEQLGDRHLVIGFSNGDVTLFELNKALRDSSIKLKQTQIPDHLHIGASVCHMVAIYLSKEQIYLIVSGLNNVLVCLNVFITDGKILLFEKAFDYFEYFNAYNTGPNIKTFDEGQPFFVVQSYENDEVNLKLYYLFYQRPLDWGPHNEGFNLGPTTDNPAYYRYIVDCYHLIVLNCRHKLLTSYCISEADSTDI</sequence>
<dbReference type="KEGG" id="bnn:FOA43_000524"/>
<dbReference type="GeneID" id="62193925"/>
<evidence type="ECO:0000313" key="1">
    <source>
        <dbReference type="EMBL" id="QPG73217.1"/>
    </source>
</evidence>
<dbReference type="EMBL" id="CP064812">
    <property type="protein sequence ID" value="QPG73217.1"/>
    <property type="molecule type" value="Genomic_DNA"/>
</dbReference>
<keyword evidence="2" id="KW-1185">Reference proteome</keyword>
<gene>
    <name evidence="1" type="ORF">FOA43_000524</name>
</gene>
<evidence type="ECO:0000313" key="2">
    <source>
        <dbReference type="Proteomes" id="UP000662931"/>
    </source>
</evidence>
<organism evidence="1 2">
    <name type="scientific">Eeniella nana</name>
    <name type="common">Yeast</name>
    <name type="synonym">Brettanomyces nanus</name>
    <dbReference type="NCBI Taxonomy" id="13502"/>
    <lineage>
        <taxon>Eukaryota</taxon>
        <taxon>Fungi</taxon>
        <taxon>Dikarya</taxon>
        <taxon>Ascomycota</taxon>
        <taxon>Saccharomycotina</taxon>
        <taxon>Pichiomycetes</taxon>
        <taxon>Pichiales</taxon>
        <taxon>Pichiaceae</taxon>
        <taxon>Brettanomyces</taxon>
    </lineage>
</organism>
<dbReference type="OrthoDB" id="128867at2759"/>
<dbReference type="Proteomes" id="UP000662931">
    <property type="component" value="Chromosome 1"/>
</dbReference>
<protein>
    <submittedName>
        <fullName evidence="1">Uncharacterized protein</fullName>
    </submittedName>
</protein>
<dbReference type="RefSeq" id="XP_038776782.1">
    <property type="nucleotide sequence ID" value="XM_038920854.1"/>
</dbReference>
<dbReference type="AlphaFoldDB" id="A0A875RT73"/>
<name>A0A875RT73_EENNA</name>
<accession>A0A875RT73</accession>
<reference evidence="1" key="1">
    <citation type="submission" date="2020-10" db="EMBL/GenBank/DDBJ databases">
        <authorList>
            <person name="Roach M.J.R."/>
        </authorList>
    </citation>
    <scope>NUCLEOTIDE SEQUENCE</scope>
    <source>
        <strain evidence="1">CBS 1945</strain>
    </source>
</reference>
<proteinExistence type="predicted"/>